<dbReference type="AlphaFoldDB" id="A0A7U3VNH4"/>
<evidence type="ECO:0000256" key="1">
    <source>
        <dbReference type="SAM" id="Phobius"/>
    </source>
</evidence>
<accession>A0A7U3VNH4</accession>
<keyword evidence="3" id="KW-1185">Reference proteome</keyword>
<evidence type="ECO:0008006" key="4">
    <source>
        <dbReference type="Google" id="ProtNLM"/>
    </source>
</evidence>
<feature type="transmembrane region" description="Helical" evidence="1">
    <location>
        <begin position="182"/>
        <end position="199"/>
    </location>
</feature>
<feature type="transmembrane region" description="Helical" evidence="1">
    <location>
        <begin position="294"/>
        <end position="320"/>
    </location>
</feature>
<proteinExistence type="predicted"/>
<dbReference type="SUPFAM" id="SSF48452">
    <property type="entry name" value="TPR-like"/>
    <property type="match status" value="1"/>
</dbReference>
<protein>
    <recommendedName>
        <fullName evidence="4">Tetratricopeptide repeat protein</fullName>
    </recommendedName>
</protein>
<gene>
    <name evidence="2" type="ORF">RVR_3488</name>
</gene>
<feature type="transmembrane region" description="Helical" evidence="1">
    <location>
        <begin position="332"/>
        <end position="353"/>
    </location>
</feature>
<reference evidence="2 3" key="1">
    <citation type="journal article" date="2010" name="J. Bacteriol.">
        <title>Biochemical characterization of a novel indole prenyltransferase from Streptomyces sp. SN-593.</title>
        <authorList>
            <person name="Takahashi S."/>
            <person name="Takagi H."/>
            <person name="Toyoda A."/>
            <person name="Uramoto M."/>
            <person name="Nogawa T."/>
            <person name="Ueki M."/>
            <person name="Sakaki Y."/>
            <person name="Osada H."/>
        </authorList>
    </citation>
    <scope>NUCLEOTIDE SEQUENCE [LARGE SCALE GENOMIC DNA]</scope>
    <source>
        <strain evidence="2 3">SN-593</strain>
    </source>
</reference>
<evidence type="ECO:0000313" key="2">
    <source>
        <dbReference type="EMBL" id="BBA97648.1"/>
    </source>
</evidence>
<dbReference type="Proteomes" id="UP000595703">
    <property type="component" value="Chromosome"/>
</dbReference>
<dbReference type="KEGG" id="arev:RVR_3488"/>
<feature type="transmembrane region" description="Helical" evidence="1">
    <location>
        <begin position="258"/>
        <end position="282"/>
    </location>
</feature>
<feature type="transmembrane region" description="Helical" evidence="1">
    <location>
        <begin position="365"/>
        <end position="385"/>
    </location>
</feature>
<sequence length="395" mass="41400">MHFLVGQGRFAEAHALISDAFVERNGSAGYLLRAWVLAQEQRPAEARDAVDWALAIASPVEAGDVFVLAGVVLLSLDEAHAALTVALRATGADPDGWEPAVLLSDVYRRLGRVPDAIAAGRRAAALAPREAEAQIALARSLSAGRGVLGRIPRRNRAEHRAAAERALALGASPGQLVVPRGGAVLGGAGLAVFLGVQLYRVETGGGWELVAAGIVFGVTFGLIGVLAVMGARRSGVSARTRLRGVRATTRTEMVGDAWLWRIAAVRVATILPLPALLTSGLAADRASRGSPWPLWAVALLCAAGLAAVCAVLLGVPWWYGEVYARRILRYAGLVRLQLTATGLLIGGTLAVSLRGRGTGDTWAPIALAHLFWTVGGWLAAAVLSARLHALRRRAL</sequence>
<keyword evidence="1" id="KW-0472">Membrane</keyword>
<reference evidence="2 3" key="2">
    <citation type="journal article" date="2011" name="J. Antibiot.">
        <title>Furaquinocins I and J: novel polyketide isoprenoid hybrid compounds from Streptomyces reveromyceticus SN-593.</title>
        <authorList>
            <person name="Panthee S."/>
            <person name="Takahashi S."/>
            <person name="Takagi H."/>
            <person name="Nogawa T."/>
            <person name="Oowada E."/>
            <person name="Uramoto M."/>
            <person name="Osada H."/>
        </authorList>
    </citation>
    <scope>NUCLEOTIDE SEQUENCE [LARGE SCALE GENOMIC DNA]</scope>
    <source>
        <strain evidence="2 3">SN-593</strain>
    </source>
</reference>
<dbReference type="InterPro" id="IPR011990">
    <property type="entry name" value="TPR-like_helical_dom_sf"/>
</dbReference>
<keyword evidence="1" id="KW-1133">Transmembrane helix</keyword>
<dbReference type="RefSeq" id="WP_202233911.1">
    <property type="nucleotide sequence ID" value="NZ_AP018365.1"/>
</dbReference>
<keyword evidence="1" id="KW-0812">Transmembrane</keyword>
<reference evidence="2 3" key="4">
    <citation type="journal article" date="2020" name="Sci. Rep.">
        <title>beta-carboline chemical signals induce reveromycin production through a LuxR family regulator in Streptomyces sp. SN-593.</title>
        <authorList>
            <person name="Panthee S."/>
            <person name="Kito N."/>
            <person name="Hayashi T."/>
            <person name="Shimizu T."/>
            <person name="Ishikawa J."/>
            <person name="Hamamoto H."/>
            <person name="Osada H."/>
            <person name="Takahashi S."/>
        </authorList>
    </citation>
    <scope>NUCLEOTIDE SEQUENCE [LARGE SCALE GENOMIC DNA]</scope>
    <source>
        <strain evidence="2 3">SN-593</strain>
    </source>
</reference>
<reference evidence="2 3" key="3">
    <citation type="journal article" date="2011" name="Nat. Chem. Biol.">
        <title>Reveromycin A biosynthesis uses RevG and RevJ for stereospecific spiroacetal formation.</title>
        <authorList>
            <person name="Takahashi S."/>
            <person name="Toyoda A."/>
            <person name="Sekiyama Y."/>
            <person name="Takagi H."/>
            <person name="Nogawa T."/>
            <person name="Uramoto M."/>
            <person name="Suzuki R."/>
            <person name="Koshino H."/>
            <person name="Kumano T."/>
            <person name="Panthee S."/>
            <person name="Dairi T."/>
            <person name="Ishikawa J."/>
            <person name="Ikeda H."/>
            <person name="Sakaki Y."/>
            <person name="Osada H."/>
        </authorList>
    </citation>
    <scope>NUCLEOTIDE SEQUENCE [LARGE SCALE GENOMIC DNA]</scope>
    <source>
        <strain evidence="2 3">SN-593</strain>
    </source>
</reference>
<dbReference type="EMBL" id="AP018365">
    <property type="protein sequence ID" value="BBA97648.1"/>
    <property type="molecule type" value="Genomic_DNA"/>
</dbReference>
<feature type="transmembrane region" description="Helical" evidence="1">
    <location>
        <begin position="211"/>
        <end position="231"/>
    </location>
</feature>
<organism evidence="2 3">
    <name type="scientific">Actinacidiphila reveromycinica</name>
    <dbReference type="NCBI Taxonomy" id="659352"/>
    <lineage>
        <taxon>Bacteria</taxon>
        <taxon>Bacillati</taxon>
        <taxon>Actinomycetota</taxon>
        <taxon>Actinomycetes</taxon>
        <taxon>Kitasatosporales</taxon>
        <taxon>Streptomycetaceae</taxon>
        <taxon>Actinacidiphila</taxon>
    </lineage>
</organism>
<name>A0A7U3VNH4_9ACTN</name>
<evidence type="ECO:0000313" key="3">
    <source>
        <dbReference type="Proteomes" id="UP000595703"/>
    </source>
</evidence>
<dbReference type="Gene3D" id="1.25.40.10">
    <property type="entry name" value="Tetratricopeptide repeat domain"/>
    <property type="match status" value="1"/>
</dbReference>